<dbReference type="OrthoDB" id="10361517at2759"/>
<gene>
    <name evidence="1" type="ORF">EMPG_17356</name>
</gene>
<dbReference type="AlphaFoldDB" id="A0A0H1B6T3"/>
<protein>
    <submittedName>
        <fullName evidence="1">Uncharacterized protein</fullName>
    </submittedName>
</protein>
<evidence type="ECO:0000313" key="1">
    <source>
        <dbReference type="EMBL" id="KLJ07154.1"/>
    </source>
</evidence>
<comment type="caution">
    <text evidence="1">The sequence shown here is derived from an EMBL/GenBank/DDBJ whole genome shotgun (WGS) entry which is preliminary data.</text>
</comment>
<evidence type="ECO:0000313" key="2">
    <source>
        <dbReference type="Proteomes" id="UP000053573"/>
    </source>
</evidence>
<proteinExistence type="predicted"/>
<sequence>MQQTLVEAPNQCKTAHPDHTHRAFWSLVGSWSSLSEANLTESRLRSLAHEAEGSDGWLLG</sequence>
<dbReference type="Proteomes" id="UP000053573">
    <property type="component" value="Unassembled WGS sequence"/>
</dbReference>
<name>A0A0H1B6T3_9EURO</name>
<reference evidence="2" key="1">
    <citation type="journal article" date="2015" name="PLoS Genet.">
        <title>The dynamic genome and transcriptome of the human fungal pathogen Blastomyces and close relative Emmonsia.</title>
        <authorList>
            <person name="Munoz J.F."/>
            <person name="Gauthier G.M."/>
            <person name="Desjardins C.A."/>
            <person name="Gallo J.E."/>
            <person name="Holder J."/>
            <person name="Sullivan T.D."/>
            <person name="Marty A.J."/>
            <person name="Carmen J.C."/>
            <person name="Chen Z."/>
            <person name="Ding L."/>
            <person name="Gujja S."/>
            <person name="Magrini V."/>
            <person name="Misas E."/>
            <person name="Mitreva M."/>
            <person name="Priest M."/>
            <person name="Saif S."/>
            <person name="Whiston E.A."/>
            <person name="Young S."/>
            <person name="Zeng Q."/>
            <person name="Goldman W.E."/>
            <person name="Mardis E.R."/>
            <person name="Taylor J.W."/>
            <person name="McEwen J.G."/>
            <person name="Clay O.K."/>
            <person name="Klein B.S."/>
            <person name="Cuomo C.A."/>
        </authorList>
    </citation>
    <scope>NUCLEOTIDE SEQUENCE [LARGE SCALE GENOMIC DNA]</scope>
    <source>
        <strain evidence="2">UAMH 139</strain>
    </source>
</reference>
<keyword evidence="2" id="KW-1185">Reference proteome</keyword>
<accession>A0A0H1B6T3</accession>
<organism evidence="1 2">
    <name type="scientific">Blastomyces silverae</name>
    <dbReference type="NCBI Taxonomy" id="2060906"/>
    <lineage>
        <taxon>Eukaryota</taxon>
        <taxon>Fungi</taxon>
        <taxon>Dikarya</taxon>
        <taxon>Ascomycota</taxon>
        <taxon>Pezizomycotina</taxon>
        <taxon>Eurotiomycetes</taxon>
        <taxon>Eurotiomycetidae</taxon>
        <taxon>Onygenales</taxon>
        <taxon>Ajellomycetaceae</taxon>
        <taxon>Blastomyces</taxon>
    </lineage>
</organism>
<dbReference type="EMBL" id="LDEV01002896">
    <property type="protein sequence ID" value="KLJ07154.1"/>
    <property type="molecule type" value="Genomic_DNA"/>
</dbReference>